<accession>A0AAN7JUN3</accession>
<dbReference type="AlphaFoldDB" id="A0AAN7JUN3"/>
<evidence type="ECO:0000256" key="5">
    <source>
        <dbReference type="ARBA" id="ARBA00023242"/>
    </source>
</evidence>
<dbReference type="EMBL" id="JAXIOK010000015">
    <property type="protein sequence ID" value="KAK4754314.1"/>
    <property type="molecule type" value="Genomic_DNA"/>
</dbReference>
<dbReference type="PANTHER" id="PTHR16223">
    <property type="entry name" value="TRANSCRIPTION FACTOR BHLH83-RELATED"/>
    <property type="match status" value="1"/>
</dbReference>
<dbReference type="CDD" id="cd11393">
    <property type="entry name" value="bHLH_AtbHLH_like"/>
    <property type="match status" value="1"/>
</dbReference>
<name>A0AAN7JUN3_9MYRT</name>
<gene>
    <name evidence="7" type="ORF">SAY87_002418</name>
</gene>
<dbReference type="PANTHER" id="PTHR16223:SF53">
    <property type="entry name" value="TRANSCRIPTION FACTOR BHLH68-LIKE"/>
    <property type="match status" value="1"/>
</dbReference>
<dbReference type="SUPFAM" id="SSF47459">
    <property type="entry name" value="HLH, helix-loop-helix DNA-binding domain"/>
    <property type="match status" value="1"/>
</dbReference>
<keyword evidence="5" id="KW-0539">Nucleus</keyword>
<protein>
    <recommendedName>
        <fullName evidence="6">BHLH domain-containing protein</fullName>
    </recommendedName>
</protein>
<dbReference type="PROSITE" id="PS50888">
    <property type="entry name" value="BHLH"/>
    <property type="match status" value="1"/>
</dbReference>
<evidence type="ECO:0000256" key="3">
    <source>
        <dbReference type="ARBA" id="ARBA00023125"/>
    </source>
</evidence>
<comment type="subcellular location">
    <subcellularLocation>
        <location evidence="1">Nucleus</location>
    </subcellularLocation>
</comment>
<dbReference type="InterPro" id="IPR045239">
    <property type="entry name" value="bHLH95_bHLH"/>
</dbReference>
<feature type="domain" description="BHLH" evidence="6">
    <location>
        <begin position="190"/>
        <end position="239"/>
    </location>
</feature>
<dbReference type="GO" id="GO:0000981">
    <property type="term" value="F:DNA-binding transcription factor activity, RNA polymerase II-specific"/>
    <property type="evidence" value="ECO:0007669"/>
    <property type="project" value="TreeGrafter"/>
</dbReference>
<evidence type="ECO:0000256" key="2">
    <source>
        <dbReference type="ARBA" id="ARBA00023015"/>
    </source>
</evidence>
<dbReference type="GO" id="GO:0000978">
    <property type="term" value="F:RNA polymerase II cis-regulatory region sequence-specific DNA binding"/>
    <property type="evidence" value="ECO:0007669"/>
    <property type="project" value="TreeGrafter"/>
</dbReference>
<comment type="caution">
    <text evidence="7">The sequence shown here is derived from an EMBL/GenBank/DDBJ whole genome shotgun (WGS) entry which is preliminary data.</text>
</comment>
<keyword evidence="2" id="KW-0805">Transcription regulation</keyword>
<dbReference type="GO" id="GO:0005634">
    <property type="term" value="C:nucleus"/>
    <property type="evidence" value="ECO:0007669"/>
    <property type="project" value="UniProtKB-SubCell"/>
</dbReference>
<evidence type="ECO:0000313" key="8">
    <source>
        <dbReference type="Proteomes" id="UP001345219"/>
    </source>
</evidence>
<keyword evidence="4" id="KW-0804">Transcription</keyword>
<reference evidence="7 8" key="1">
    <citation type="journal article" date="2023" name="Hortic Res">
        <title>Pangenome of water caltrop reveals structural variations and asymmetric subgenome divergence after allopolyploidization.</title>
        <authorList>
            <person name="Zhang X."/>
            <person name="Chen Y."/>
            <person name="Wang L."/>
            <person name="Yuan Y."/>
            <person name="Fang M."/>
            <person name="Shi L."/>
            <person name="Lu R."/>
            <person name="Comes H.P."/>
            <person name="Ma Y."/>
            <person name="Chen Y."/>
            <person name="Huang G."/>
            <person name="Zhou Y."/>
            <person name="Zheng Z."/>
            <person name="Qiu Y."/>
        </authorList>
    </citation>
    <scope>NUCLEOTIDE SEQUENCE [LARGE SCALE GENOMIC DNA]</scope>
    <source>
        <tissue evidence="7">Roots</tissue>
    </source>
</reference>
<organism evidence="7 8">
    <name type="scientific">Trapa incisa</name>
    <dbReference type="NCBI Taxonomy" id="236973"/>
    <lineage>
        <taxon>Eukaryota</taxon>
        <taxon>Viridiplantae</taxon>
        <taxon>Streptophyta</taxon>
        <taxon>Embryophyta</taxon>
        <taxon>Tracheophyta</taxon>
        <taxon>Spermatophyta</taxon>
        <taxon>Magnoliopsida</taxon>
        <taxon>eudicotyledons</taxon>
        <taxon>Gunneridae</taxon>
        <taxon>Pentapetalae</taxon>
        <taxon>rosids</taxon>
        <taxon>malvids</taxon>
        <taxon>Myrtales</taxon>
        <taxon>Lythraceae</taxon>
        <taxon>Trapa</taxon>
    </lineage>
</organism>
<keyword evidence="8" id="KW-1185">Reference proteome</keyword>
<evidence type="ECO:0000256" key="4">
    <source>
        <dbReference type="ARBA" id="ARBA00023163"/>
    </source>
</evidence>
<sequence length="313" mass="34281">MAGNPNWWSIMNIPAPLPSSPPPASSSFSTSLPPLHPPVYPYPHQYVFGSFSSHPSSSFEAENHKSSPRFLQTGNWALNCPNQNNESYPRVHVKQDQSSDHGNPFIQHEELLSGHTSLATVFPSALMVPVSSPRSCVTTSSLSYSSLSELSSNIAKGEDHCSKRNQNTCRSSPKRNYCIATGGACKKARVQTSTSKQPLKVRKEKLGDRITTLHQLVSPFGKTDTASVLLETFGYIRFLHRQVEALSSPYLDNTSVASGNSNLPRTDNGWNDDMPKDLKSRGLCLVPVSCTVQIADGHKGAESWAPPDFHVDF</sequence>
<evidence type="ECO:0000256" key="1">
    <source>
        <dbReference type="ARBA" id="ARBA00004123"/>
    </source>
</evidence>
<dbReference type="InterPro" id="IPR036638">
    <property type="entry name" value="HLH_DNA-bd_sf"/>
</dbReference>
<proteinExistence type="predicted"/>
<dbReference type="InterPro" id="IPR011598">
    <property type="entry name" value="bHLH_dom"/>
</dbReference>
<dbReference type="InterPro" id="IPR045843">
    <property type="entry name" value="IND-like"/>
</dbReference>
<keyword evidence="3" id="KW-0238">DNA-binding</keyword>
<evidence type="ECO:0000313" key="7">
    <source>
        <dbReference type="EMBL" id="KAK4754314.1"/>
    </source>
</evidence>
<dbReference type="Proteomes" id="UP001345219">
    <property type="component" value="Chromosome 2"/>
</dbReference>
<dbReference type="GO" id="GO:0046983">
    <property type="term" value="F:protein dimerization activity"/>
    <property type="evidence" value="ECO:0007669"/>
    <property type="project" value="InterPro"/>
</dbReference>
<evidence type="ECO:0000259" key="6">
    <source>
        <dbReference type="PROSITE" id="PS50888"/>
    </source>
</evidence>